<evidence type="ECO:0000256" key="1">
    <source>
        <dbReference type="SAM" id="Coils"/>
    </source>
</evidence>
<keyword evidence="2" id="KW-1133">Transmembrane helix</keyword>
<feature type="domain" description="PAS" evidence="3">
    <location>
        <begin position="396"/>
        <end position="466"/>
    </location>
</feature>
<reference evidence="6 7" key="1">
    <citation type="journal article" date="2019" name="Genome Biol. Evol.">
        <title>Day and night: Metabolic profiles and evolutionary relationships of six axenic non-marine cyanobacteria.</title>
        <authorList>
            <person name="Will S.E."/>
            <person name="Henke P."/>
            <person name="Boedeker C."/>
            <person name="Huang S."/>
            <person name="Brinkmann H."/>
            <person name="Rohde M."/>
            <person name="Jarek M."/>
            <person name="Friedl T."/>
            <person name="Seufert S."/>
            <person name="Schumacher M."/>
            <person name="Overmann J."/>
            <person name="Neumann-Schaal M."/>
            <person name="Petersen J."/>
        </authorList>
    </citation>
    <scope>NUCLEOTIDE SEQUENCE [LARGE SCALE GENOMIC DNA]</scope>
    <source>
        <strain evidence="6 7">SAG 39.79</strain>
    </source>
</reference>
<keyword evidence="1" id="KW-0175">Coiled coil</keyword>
<feature type="transmembrane region" description="Helical" evidence="2">
    <location>
        <begin position="316"/>
        <end position="334"/>
    </location>
</feature>
<dbReference type="Gene3D" id="3.30.450.20">
    <property type="entry name" value="PAS domain"/>
    <property type="match status" value="1"/>
</dbReference>
<evidence type="ECO:0000313" key="6">
    <source>
        <dbReference type="EMBL" id="RUT13039.1"/>
    </source>
</evidence>
<evidence type="ECO:0000259" key="4">
    <source>
        <dbReference type="PROSITE" id="PS50113"/>
    </source>
</evidence>
<dbReference type="CDD" id="cd00130">
    <property type="entry name" value="PAS"/>
    <property type="match status" value="1"/>
</dbReference>
<dbReference type="Proteomes" id="UP000282574">
    <property type="component" value="Unassembled WGS sequence"/>
</dbReference>
<dbReference type="InterPro" id="IPR043128">
    <property type="entry name" value="Rev_trsase/Diguanyl_cyclase"/>
</dbReference>
<dbReference type="Pfam" id="PF05226">
    <property type="entry name" value="CHASE2"/>
    <property type="match status" value="1"/>
</dbReference>
<keyword evidence="2" id="KW-0472">Membrane</keyword>
<dbReference type="EMBL" id="RSCK01000009">
    <property type="protein sequence ID" value="RUT13039.1"/>
    <property type="molecule type" value="Genomic_DNA"/>
</dbReference>
<dbReference type="RefSeq" id="WP_106165950.1">
    <property type="nucleotide sequence ID" value="NZ_JAVKZF010000001.1"/>
</dbReference>
<evidence type="ECO:0008006" key="8">
    <source>
        <dbReference type="Google" id="ProtNLM"/>
    </source>
</evidence>
<dbReference type="PROSITE" id="PS50112">
    <property type="entry name" value="PAS"/>
    <property type="match status" value="1"/>
</dbReference>
<feature type="domain" description="GGDEF" evidence="5">
    <location>
        <begin position="573"/>
        <end position="706"/>
    </location>
</feature>
<accession>A0AB37UNN5</accession>
<dbReference type="SMART" id="SM01080">
    <property type="entry name" value="CHASE2"/>
    <property type="match status" value="1"/>
</dbReference>
<dbReference type="SMART" id="SM00267">
    <property type="entry name" value="GGDEF"/>
    <property type="match status" value="1"/>
</dbReference>
<dbReference type="InterPro" id="IPR007890">
    <property type="entry name" value="CHASE2"/>
</dbReference>
<dbReference type="InterPro" id="IPR000700">
    <property type="entry name" value="PAS-assoc_C"/>
</dbReference>
<dbReference type="SUPFAM" id="SSF55785">
    <property type="entry name" value="PYP-like sensor domain (PAS domain)"/>
    <property type="match status" value="1"/>
</dbReference>
<evidence type="ECO:0000259" key="5">
    <source>
        <dbReference type="PROSITE" id="PS50887"/>
    </source>
</evidence>
<protein>
    <recommendedName>
        <fullName evidence="8">Diguanylate cyclase</fullName>
    </recommendedName>
</protein>
<feature type="coiled-coil region" evidence="1">
    <location>
        <begin position="511"/>
        <end position="538"/>
    </location>
</feature>
<sequence>MLSRKQRVWITIFSAAICLLLRFSGLLQPLEWAALDRFFRLRPWEAQDTRIAIVAIDEADLQQVGQWPLPDRVVAELLQKVSVAKPRAIGLDIYRDLPVPPGQQELRQALTIVDNLIGIEQLGDRSRVAPSPFLDRLDRVGFNNVVLDADGRVRRGLLYWSTPTKLHESFDLKLALTYLQAEAIASLSIDKNFQALHLGQAVFHRFQPHDGGYVGADAGGYQILANFRHPSTNFLRVSMSDVLAERVPAETFRDRIVIIGSTAPSLKDFFYTPDSASPLWGAAQPIAGVELHANFVSQIVSAALGERPLIHVWSDFWESAWIVAWIVVAANLSCRWQIVYSTIYVLLAALGLISITYLAFFQGWWLPVIPPLLALFAVSGLMTACNAQLQEEFKRSKDFLQGLIDTIPDPIFVKNKKYRWIVLNEAYCRLIGYPLAELIDKSEVDFFSPQEAEVFRQQDDLVFRSNMTMEHEEEFSDASGTTHLISTKRSLHRDAAGNLYLVGVIRDITARKRLEEELKRQTADLVQYNTELQLSEQRLRHLALHDPLTGLPNRQLFLEHLNQSIAWAQSHQLLVGLLYIDLDGFKQVNDTLGHDWGDRLLVAVSQRLSGCLRHSDIVSRLGGDEFTVILPAIPEVSVAEKVANKILATLSEVFALNEQALSITASVGIGVYPLHCNTIDSLIKQADTAMYRAKQLGKNCYQIAVAISSQTNL</sequence>
<dbReference type="InterPro" id="IPR000014">
    <property type="entry name" value="PAS"/>
</dbReference>
<comment type="caution">
    <text evidence="6">The sequence shown here is derived from an EMBL/GenBank/DDBJ whole genome shotgun (WGS) entry which is preliminary data.</text>
</comment>
<dbReference type="InterPro" id="IPR029787">
    <property type="entry name" value="Nucleotide_cyclase"/>
</dbReference>
<dbReference type="NCBIfam" id="TIGR00229">
    <property type="entry name" value="sensory_box"/>
    <property type="match status" value="1"/>
</dbReference>
<dbReference type="PANTHER" id="PTHR46663">
    <property type="entry name" value="DIGUANYLATE CYCLASE DGCT-RELATED"/>
    <property type="match status" value="1"/>
</dbReference>
<evidence type="ECO:0000259" key="3">
    <source>
        <dbReference type="PROSITE" id="PS50112"/>
    </source>
</evidence>
<dbReference type="CDD" id="cd01949">
    <property type="entry name" value="GGDEF"/>
    <property type="match status" value="1"/>
</dbReference>
<keyword evidence="7" id="KW-1185">Reference proteome</keyword>
<evidence type="ECO:0000313" key="7">
    <source>
        <dbReference type="Proteomes" id="UP000282574"/>
    </source>
</evidence>
<dbReference type="SUPFAM" id="SSF55073">
    <property type="entry name" value="Nucleotide cyclase"/>
    <property type="match status" value="1"/>
</dbReference>
<dbReference type="FunFam" id="3.30.70.270:FF:000001">
    <property type="entry name" value="Diguanylate cyclase domain protein"/>
    <property type="match status" value="1"/>
</dbReference>
<dbReference type="PANTHER" id="PTHR46663:SF3">
    <property type="entry name" value="SLL0267 PROTEIN"/>
    <property type="match status" value="1"/>
</dbReference>
<organism evidence="6 7">
    <name type="scientific">Chroococcidiopsis cubana SAG 39.79</name>
    <dbReference type="NCBI Taxonomy" id="388085"/>
    <lineage>
        <taxon>Bacteria</taxon>
        <taxon>Bacillati</taxon>
        <taxon>Cyanobacteriota</taxon>
        <taxon>Cyanophyceae</taxon>
        <taxon>Chroococcidiopsidales</taxon>
        <taxon>Chroococcidiopsidaceae</taxon>
        <taxon>Chroococcidiopsis</taxon>
    </lineage>
</organism>
<gene>
    <name evidence="6" type="ORF">DSM107010_15950</name>
</gene>
<dbReference type="AlphaFoldDB" id="A0AB37UNN5"/>
<evidence type="ECO:0000256" key="2">
    <source>
        <dbReference type="SAM" id="Phobius"/>
    </source>
</evidence>
<dbReference type="InterPro" id="IPR035965">
    <property type="entry name" value="PAS-like_dom_sf"/>
</dbReference>
<dbReference type="PROSITE" id="PS50887">
    <property type="entry name" value="GGDEF"/>
    <property type="match status" value="1"/>
</dbReference>
<dbReference type="Pfam" id="PF00990">
    <property type="entry name" value="GGDEF"/>
    <property type="match status" value="1"/>
</dbReference>
<feature type="transmembrane region" description="Helical" evidence="2">
    <location>
        <begin position="341"/>
        <end position="362"/>
    </location>
</feature>
<dbReference type="Pfam" id="PF08448">
    <property type="entry name" value="PAS_4"/>
    <property type="match status" value="1"/>
</dbReference>
<dbReference type="NCBIfam" id="TIGR00254">
    <property type="entry name" value="GGDEF"/>
    <property type="match status" value="1"/>
</dbReference>
<dbReference type="InterPro" id="IPR000160">
    <property type="entry name" value="GGDEF_dom"/>
</dbReference>
<feature type="domain" description="PAC" evidence="4">
    <location>
        <begin position="469"/>
        <end position="520"/>
    </location>
</feature>
<keyword evidence="2" id="KW-0812">Transmembrane</keyword>
<dbReference type="InterPro" id="IPR052163">
    <property type="entry name" value="DGC-Regulatory_Protein"/>
</dbReference>
<dbReference type="PROSITE" id="PS50113">
    <property type="entry name" value="PAC"/>
    <property type="match status" value="1"/>
</dbReference>
<dbReference type="SMART" id="SM00091">
    <property type="entry name" value="PAS"/>
    <property type="match status" value="1"/>
</dbReference>
<dbReference type="InterPro" id="IPR013656">
    <property type="entry name" value="PAS_4"/>
</dbReference>
<dbReference type="Gene3D" id="3.30.70.270">
    <property type="match status" value="1"/>
</dbReference>
<name>A0AB37UNN5_9CYAN</name>
<proteinExistence type="predicted"/>